<gene>
    <name evidence="1" type="ORF">GJ744_010694</name>
</gene>
<accession>A0A8H7AGC4</accession>
<name>A0A8H7AGC4_9EURO</name>
<dbReference type="EMBL" id="JAACFV010000070">
    <property type="protein sequence ID" value="KAF7507377.1"/>
    <property type="molecule type" value="Genomic_DNA"/>
</dbReference>
<protein>
    <submittedName>
        <fullName evidence="1">Uncharacterized protein</fullName>
    </submittedName>
</protein>
<dbReference type="OrthoDB" id="5007363at2759"/>
<comment type="caution">
    <text evidence="1">The sequence shown here is derived from an EMBL/GenBank/DDBJ whole genome shotgun (WGS) entry which is preliminary data.</text>
</comment>
<dbReference type="AlphaFoldDB" id="A0A8H7AGC4"/>
<keyword evidence="2" id="KW-1185">Reference proteome</keyword>
<evidence type="ECO:0000313" key="1">
    <source>
        <dbReference type="EMBL" id="KAF7507377.1"/>
    </source>
</evidence>
<organism evidence="1 2">
    <name type="scientific">Endocarpon pusillum</name>
    <dbReference type="NCBI Taxonomy" id="364733"/>
    <lineage>
        <taxon>Eukaryota</taxon>
        <taxon>Fungi</taxon>
        <taxon>Dikarya</taxon>
        <taxon>Ascomycota</taxon>
        <taxon>Pezizomycotina</taxon>
        <taxon>Eurotiomycetes</taxon>
        <taxon>Chaetothyriomycetidae</taxon>
        <taxon>Verrucariales</taxon>
        <taxon>Verrucariaceae</taxon>
        <taxon>Endocarpon</taxon>
    </lineage>
</organism>
<sequence length="379" mass="43143">MSLSDDKLKEIKDVVGSAADWEQPSDYIRRLKEATGSDSNLRQYVRWVASQDVKRLPCQCPIDWLHELYKLDYSSIPEVVDIRSALSFGEVDYITLATEGTHGHDNFYIVKSDPSALGPVQQPEKAPPLSSGNITTHPALIRLLFENLDSNRPVPSFVLPIGRMLRIVKPYGVVDSDVMQQVADIYVKNSKSLEEFALDAWHSICPISSEAEFRPHRDAAIITYVKEIASKLDAGLEPSALGHDQDIERCRREAWRAISQNPRSFLVTEYAVVVDAVDQHHPVWLVRRRNQQDDFGDWKFHDDPADLEPPFTKRISPGFDAAQIFKEISDWPKYYSGRSSYEFSDIIRRTRIRGRLTVHATDVKVFSQAVPSHGKRKLL</sequence>
<reference evidence="1" key="1">
    <citation type="submission" date="2020-02" db="EMBL/GenBank/DDBJ databases">
        <authorList>
            <person name="Palmer J.M."/>
        </authorList>
    </citation>
    <scope>NUCLEOTIDE SEQUENCE</scope>
    <source>
        <strain evidence="1">EPUS1.4</strain>
        <tissue evidence="1">Thallus</tissue>
    </source>
</reference>
<proteinExistence type="predicted"/>
<dbReference type="Proteomes" id="UP000606974">
    <property type="component" value="Unassembled WGS sequence"/>
</dbReference>
<evidence type="ECO:0000313" key="2">
    <source>
        <dbReference type="Proteomes" id="UP000606974"/>
    </source>
</evidence>